<sequence length="218" mass="25013">MTACSLRYQTLEFDNIDIHLRTLKDRNQFDDPQGEAKALGISSAQWPLFGVIWDSSQILAHEMEHFSIHNKRILEVGCGIALSSVLLKRLNANITATDYHPEAERFLQENIKLNQSGDIPFLRTNWNNQKDTLGTFDLIIGSDLLYEKEHITLLSAFIHRHANPHCEVIIVDPGRGNHAAFSKQMTLLNYSHTQHLPKNSHYLSHPFKGKILHYQHQD</sequence>
<accession>A0ABT0LCE1</accession>
<gene>
    <name evidence="1" type="ORF">L2764_13000</name>
</gene>
<dbReference type="SUPFAM" id="SSF53335">
    <property type="entry name" value="S-adenosyl-L-methionine-dependent methyltransferases"/>
    <property type="match status" value="1"/>
</dbReference>
<dbReference type="GO" id="GO:0032259">
    <property type="term" value="P:methylation"/>
    <property type="evidence" value="ECO:0007669"/>
    <property type="project" value="UniProtKB-KW"/>
</dbReference>
<name>A0ABT0LCE1_9GAMM</name>
<dbReference type="CDD" id="cd02440">
    <property type="entry name" value="AdoMet_MTases"/>
    <property type="match status" value="1"/>
</dbReference>
<comment type="caution">
    <text evidence="1">The sequence shown here is derived from an EMBL/GenBank/DDBJ whole genome shotgun (WGS) entry which is preliminary data.</text>
</comment>
<dbReference type="RefSeq" id="WP_248940688.1">
    <property type="nucleotide sequence ID" value="NZ_JAKIKS010000047.1"/>
</dbReference>
<dbReference type="EMBL" id="JAKIKS010000047">
    <property type="protein sequence ID" value="MCL1125372.1"/>
    <property type="molecule type" value="Genomic_DNA"/>
</dbReference>
<dbReference type="PANTHER" id="PTHR14614">
    <property type="entry name" value="HEPATOCELLULAR CARCINOMA-ASSOCIATED ANTIGEN"/>
    <property type="match status" value="1"/>
</dbReference>
<dbReference type="InterPro" id="IPR019410">
    <property type="entry name" value="Methyltransf_16"/>
</dbReference>
<protein>
    <submittedName>
        <fullName evidence="1">Protein N-lysine methyltransferase family protein</fullName>
    </submittedName>
</protein>
<dbReference type="GO" id="GO:0008168">
    <property type="term" value="F:methyltransferase activity"/>
    <property type="evidence" value="ECO:0007669"/>
    <property type="project" value="UniProtKB-KW"/>
</dbReference>
<organism evidence="1 2">
    <name type="scientific">Shewanella surugensis</name>
    <dbReference type="NCBI Taxonomy" id="212020"/>
    <lineage>
        <taxon>Bacteria</taxon>
        <taxon>Pseudomonadati</taxon>
        <taxon>Pseudomonadota</taxon>
        <taxon>Gammaproteobacteria</taxon>
        <taxon>Alteromonadales</taxon>
        <taxon>Shewanellaceae</taxon>
        <taxon>Shewanella</taxon>
    </lineage>
</organism>
<dbReference type="Pfam" id="PF10294">
    <property type="entry name" value="Methyltransf_16"/>
    <property type="match status" value="1"/>
</dbReference>
<keyword evidence="1" id="KW-0489">Methyltransferase</keyword>
<dbReference type="Gene3D" id="3.40.50.150">
    <property type="entry name" value="Vaccinia Virus protein VP39"/>
    <property type="match status" value="1"/>
</dbReference>
<dbReference type="Proteomes" id="UP001203423">
    <property type="component" value="Unassembled WGS sequence"/>
</dbReference>
<proteinExistence type="predicted"/>
<evidence type="ECO:0000313" key="1">
    <source>
        <dbReference type="EMBL" id="MCL1125372.1"/>
    </source>
</evidence>
<dbReference type="InterPro" id="IPR029063">
    <property type="entry name" value="SAM-dependent_MTases_sf"/>
</dbReference>
<reference evidence="1 2" key="1">
    <citation type="submission" date="2022-01" db="EMBL/GenBank/DDBJ databases">
        <title>Whole genome-based taxonomy of the Shewanellaceae.</title>
        <authorList>
            <person name="Martin-Rodriguez A.J."/>
        </authorList>
    </citation>
    <scope>NUCLEOTIDE SEQUENCE [LARGE SCALE GENOMIC DNA]</scope>
    <source>
        <strain evidence="1 2">DSM 17177</strain>
    </source>
</reference>
<evidence type="ECO:0000313" key="2">
    <source>
        <dbReference type="Proteomes" id="UP001203423"/>
    </source>
</evidence>
<keyword evidence="1" id="KW-0808">Transferase</keyword>
<keyword evidence="2" id="KW-1185">Reference proteome</keyword>